<feature type="binding site" evidence="6">
    <location>
        <position position="248"/>
    </location>
    <ligand>
        <name>ATP</name>
        <dbReference type="ChEBI" id="CHEBI:30616"/>
    </ligand>
</feature>
<keyword evidence="10" id="KW-1185">Reference proteome</keyword>
<evidence type="ECO:0000313" key="9">
    <source>
        <dbReference type="EMBL" id="KAG6754432.1"/>
    </source>
</evidence>
<accession>A0A8X8CHR0</accession>
<evidence type="ECO:0000256" key="4">
    <source>
        <dbReference type="ARBA" id="ARBA00022777"/>
    </source>
</evidence>
<dbReference type="PROSITE" id="PS00108">
    <property type="entry name" value="PROTEIN_KINASE_ST"/>
    <property type="match status" value="1"/>
</dbReference>
<keyword evidence="2" id="KW-0732">Signal</keyword>
<dbReference type="GO" id="GO:0004674">
    <property type="term" value="F:protein serine/threonine kinase activity"/>
    <property type="evidence" value="ECO:0007669"/>
    <property type="project" value="UniProtKB-KW"/>
</dbReference>
<evidence type="ECO:0000256" key="5">
    <source>
        <dbReference type="ARBA" id="ARBA00022840"/>
    </source>
</evidence>
<evidence type="ECO:0000256" key="2">
    <source>
        <dbReference type="ARBA" id="ARBA00022729"/>
    </source>
</evidence>
<dbReference type="SMART" id="SM00220">
    <property type="entry name" value="S_TKc"/>
    <property type="match status" value="1"/>
</dbReference>
<keyword evidence="1" id="KW-0808">Transferase</keyword>
<proteinExistence type="inferred from homology"/>
<name>A0A8X8CHR0_POPTO</name>
<dbReference type="Pfam" id="PF00069">
    <property type="entry name" value="Pkinase"/>
    <property type="match status" value="1"/>
</dbReference>
<dbReference type="OrthoDB" id="1740019at2759"/>
<dbReference type="EMBL" id="JAAWWB010000023">
    <property type="protein sequence ID" value="KAG6754432.1"/>
    <property type="molecule type" value="Genomic_DNA"/>
</dbReference>
<feature type="domain" description="Protein kinase" evidence="8">
    <location>
        <begin position="220"/>
        <end position="456"/>
    </location>
</feature>
<evidence type="ECO:0000256" key="6">
    <source>
        <dbReference type="PROSITE-ProRule" id="PRU10141"/>
    </source>
</evidence>
<evidence type="ECO:0000256" key="7">
    <source>
        <dbReference type="RuleBase" id="RU000304"/>
    </source>
</evidence>
<dbReference type="InterPro" id="IPR017441">
    <property type="entry name" value="Protein_kinase_ATP_BS"/>
</dbReference>
<dbReference type="InterPro" id="IPR051343">
    <property type="entry name" value="G-type_lectin_kinases/EP1-like"/>
</dbReference>
<reference evidence="9" key="1">
    <citation type="journal article" date="2020" name="bioRxiv">
        <title>Hybrid origin of Populus tomentosa Carr. identified through genome sequencing and phylogenomic analysis.</title>
        <authorList>
            <person name="An X."/>
            <person name="Gao K."/>
            <person name="Chen Z."/>
            <person name="Li J."/>
            <person name="Yang X."/>
            <person name="Yang X."/>
            <person name="Zhou J."/>
            <person name="Guo T."/>
            <person name="Zhao T."/>
            <person name="Huang S."/>
            <person name="Miao D."/>
            <person name="Khan W.U."/>
            <person name="Rao P."/>
            <person name="Ye M."/>
            <person name="Lei B."/>
            <person name="Liao W."/>
            <person name="Wang J."/>
            <person name="Ji L."/>
            <person name="Li Y."/>
            <person name="Guo B."/>
            <person name="Mustafa N.S."/>
            <person name="Li S."/>
            <person name="Yun Q."/>
            <person name="Keller S.R."/>
            <person name="Mao J."/>
            <person name="Zhang R."/>
            <person name="Strauss S.H."/>
        </authorList>
    </citation>
    <scope>NUCLEOTIDE SEQUENCE</scope>
    <source>
        <strain evidence="9">GM15</strain>
        <tissue evidence="9">Leaf</tissue>
    </source>
</reference>
<dbReference type="AlphaFoldDB" id="A0A8X8CHR0"/>
<evidence type="ECO:0000256" key="1">
    <source>
        <dbReference type="ARBA" id="ARBA00022679"/>
    </source>
</evidence>
<evidence type="ECO:0000256" key="3">
    <source>
        <dbReference type="ARBA" id="ARBA00022741"/>
    </source>
</evidence>
<dbReference type="PROSITE" id="PS00107">
    <property type="entry name" value="PROTEIN_KINASE_ATP"/>
    <property type="match status" value="1"/>
</dbReference>
<keyword evidence="3 6" id="KW-0547">Nucleotide-binding</keyword>
<dbReference type="Proteomes" id="UP000886885">
    <property type="component" value="Chromosome 12A"/>
</dbReference>
<protein>
    <recommendedName>
        <fullName evidence="8">Protein kinase domain-containing protein</fullName>
    </recommendedName>
</protein>
<comment type="caution">
    <text evidence="9">The sequence shown here is derived from an EMBL/GenBank/DDBJ whole genome shotgun (WGS) entry which is preliminary data.</text>
</comment>
<sequence length="484" mass="54039">MNLTDDNNATVWQSFDHPTDCLLPGQNLMAGQKLTPTVSLSNSTEQGLLSLSVTYKGLFDSVEYYQNVGNAAEMNKESTFVRFMNGSLDGHLGVYEWEEFDRFGWNEVADLFKEEIDECSYPTVCGKFGICSKGQKCRCPEPTIQGTTNFKQVIEKQPEIGCLEITPLSCNASQSQIFLEVKGTIYFGDLQGDVFKELFVQSCCFPVQNAPHAVPQGMKRGERKVLGEGGFGKVFEGILLDGTKIAVKQLNGSSQVRKSFLTEVEAIGSIHHVNLARLLGFCSDKFNKLLVYEYMSNGQKIIHLDIKPQNILLDDNFNAKISDFGLSKLVDKDQSKIVTIMRGTPGYLAPEWLSSVITEKADIYSSGVVVLEMLCGRINFDRSLPEAQMHSLNLFEKKAKENRLMDLVNNQNEDMRFNKAEMMTILRVAAWCLQSDYANRPSMSMVVNFLEDDVEFEGNLDNSSSNPALKTMSIEVTPLAPSIL</sequence>
<evidence type="ECO:0000259" key="8">
    <source>
        <dbReference type="PROSITE" id="PS50011"/>
    </source>
</evidence>
<dbReference type="InterPro" id="IPR000719">
    <property type="entry name" value="Prot_kinase_dom"/>
</dbReference>
<dbReference type="InterPro" id="IPR008271">
    <property type="entry name" value="Ser/Thr_kinase_AS"/>
</dbReference>
<evidence type="ECO:0000313" key="10">
    <source>
        <dbReference type="Proteomes" id="UP000886885"/>
    </source>
</evidence>
<dbReference type="PROSITE" id="PS50011">
    <property type="entry name" value="PROTEIN_KINASE_DOM"/>
    <property type="match status" value="1"/>
</dbReference>
<gene>
    <name evidence="9" type="ORF">POTOM_042471</name>
</gene>
<dbReference type="PANTHER" id="PTHR47976">
    <property type="entry name" value="G-TYPE LECTIN S-RECEPTOR-LIKE SERINE/THREONINE-PROTEIN KINASE SD2-5"/>
    <property type="match status" value="1"/>
</dbReference>
<keyword evidence="7" id="KW-0723">Serine/threonine-protein kinase</keyword>
<keyword evidence="5 6" id="KW-0067">ATP-binding</keyword>
<dbReference type="GO" id="GO:0005524">
    <property type="term" value="F:ATP binding"/>
    <property type="evidence" value="ECO:0007669"/>
    <property type="project" value="UniProtKB-UniRule"/>
</dbReference>
<comment type="similarity">
    <text evidence="7">Belongs to the protein kinase superfamily.</text>
</comment>
<dbReference type="PANTHER" id="PTHR47976:SF30">
    <property type="entry name" value="RECEPTOR-LIKE SERINE_THREONINE-PROTEIN KINASE"/>
    <property type="match status" value="1"/>
</dbReference>
<organism evidence="9 10">
    <name type="scientific">Populus tomentosa</name>
    <name type="common">Chinese white poplar</name>
    <dbReference type="NCBI Taxonomy" id="118781"/>
    <lineage>
        <taxon>Eukaryota</taxon>
        <taxon>Viridiplantae</taxon>
        <taxon>Streptophyta</taxon>
        <taxon>Embryophyta</taxon>
        <taxon>Tracheophyta</taxon>
        <taxon>Spermatophyta</taxon>
        <taxon>Magnoliopsida</taxon>
        <taxon>eudicotyledons</taxon>
        <taxon>Gunneridae</taxon>
        <taxon>Pentapetalae</taxon>
        <taxon>rosids</taxon>
        <taxon>fabids</taxon>
        <taxon>Malpighiales</taxon>
        <taxon>Salicaceae</taxon>
        <taxon>Saliceae</taxon>
        <taxon>Populus</taxon>
    </lineage>
</organism>
<keyword evidence="4" id="KW-0418">Kinase</keyword>